<keyword evidence="1" id="KW-1185">Reference proteome</keyword>
<reference evidence="2" key="1">
    <citation type="submission" date="2025-08" db="UniProtKB">
        <authorList>
            <consortium name="RefSeq"/>
        </authorList>
    </citation>
    <scope>IDENTIFICATION</scope>
</reference>
<sequence length="142" mass="16861">MAEIYATWRITRRNINTRSQIRFYIRSICPSVRPVVILRSEACLYKEQRLMYLMNECEKEISEAEREMASPQWDQFIQCLSKAGLVSARVIHFSVQIRIWTSNRLDHSYQFVLLHRPGVIPPLVLCNLSKKRRMLKTICFII</sequence>
<name>A0A8N1SC56_9HYME</name>
<evidence type="ECO:0000313" key="1">
    <source>
        <dbReference type="Proteomes" id="UP000504615"/>
    </source>
</evidence>
<organism evidence="1 2">
    <name type="scientific">Pogonomyrmex barbatus</name>
    <name type="common">red harvester ant</name>
    <dbReference type="NCBI Taxonomy" id="144034"/>
    <lineage>
        <taxon>Eukaryota</taxon>
        <taxon>Metazoa</taxon>
        <taxon>Ecdysozoa</taxon>
        <taxon>Arthropoda</taxon>
        <taxon>Hexapoda</taxon>
        <taxon>Insecta</taxon>
        <taxon>Pterygota</taxon>
        <taxon>Neoptera</taxon>
        <taxon>Endopterygota</taxon>
        <taxon>Hymenoptera</taxon>
        <taxon>Apocrita</taxon>
        <taxon>Aculeata</taxon>
        <taxon>Formicoidea</taxon>
        <taxon>Formicidae</taxon>
        <taxon>Myrmicinae</taxon>
        <taxon>Pogonomyrmex</taxon>
    </lineage>
</organism>
<dbReference type="RefSeq" id="XP_025075653.1">
    <property type="nucleotide sequence ID" value="XM_025219868.1"/>
</dbReference>
<dbReference type="Proteomes" id="UP000504615">
    <property type="component" value="Unplaced"/>
</dbReference>
<dbReference type="AlphaFoldDB" id="A0A8N1SC56"/>
<proteinExistence type="predicted"/>
<evidence type="ECO:0000313" key="2">
    <source>
        <dbReference type="RefSeq" id="XP_025075653.1"/>
    </source>
</evidence>
<dbReference type="GeneID" id="105433295"/>
<dbReference type="OrthoDB" id="10432659at2759"/>
<protein>
    <submittedName>
        <fullName evidence="2">Uncharacterized protein LOC105433295 isoform X1</fullName>
    </submittedName>
</protein>
<accession>A0A8N1SC56</accession>
<gene>
    <name evidence="2" type="primary">LOC105433295</name>
</gene>